<dbReference type="SUPFAM" id="SSF48403">
    <property type="entry name" value="Ankyrin repeat"/>
    <property type="match status" value="1"/>
</dbReference>
<dbReference type="InterPro" id="IPR002110">
    <property type="entry name" value="Ankyrin_rpt"/>
</dbReference>
<dbReference type="GO" id="GO:0004842">
    <property type="term" value="F:ubiquitin-protein transferase activity"/>
    <property type="evidence" value="ECO:0007669"/>
    <property type="project" value="TreeGrafter"/>
</dbReference>
<feature type="compositionally biased region" description="Basic and acidic residues" evidence="3">
    <location>
        <begin position="153"/>
        <end position="165"/>
    </location>
</feature>
<keyword evidence="1" id="KW-0677">Repeat</keyword>
<evidence type="ECO:0000256" key="2">
    <source>
        <dbReference type="ARBA" id="ARBA00023043"/>
    </source>
</evidence>
<dbReference type="Pfam" id="PF13637">
    <property type="entry name" value="Ank_4"/>
    <property type="match status" value="1"/>
</dbReference>
<evidence type="ECO:0000256" key="3">
    <source>
        <dbReference type="SAM" id="MobiDB-lite"/>
    </source>
</evidence>
<proteinExistence type="predicted"/>
<dbReference type="Gramene" id="RZC48167">
    <property type="protein sequence ID" value="RZC48167"/>
    <property type="gene ID" value="C5167_041114"/>
</dbReference>
<dbReference type="EMBL" id="CM010715">
    <property type="protein sequence ID" value="RZC48167.1"/>
    <property type="molecule type" value="Genomic_DNA"/>
</dbReference>
<evidence type="ECO:0000256" key="1">
    <source>
        <dbReference type="ARBA" id="ARBA00022737"/>
    </source>
</evidence>
<dbReference type="GO" id="GO:0085020">
    <property type="term" value="P:protein K6-linked ubiquitination"/>
    <property type="evidence" value="ECO:0007669"/>
    <property type="project" value="TreeGrafter"/>
</dbReference>
<dbReference type="Gene3D" id="1.25.40.20">
    <property type="entry name" value="Ankyrin repeat-containing domain"/>
    <property type="match status" value="1"/>
</dbReference>
<dbReference type="PANTHER" id="PTHR24171">
    <property type="entry name" value="ANKYRIN REPEAT DOMAIN-CONTAINING PROTEIN 39-RELATED"/>
    <property type="match status" value="1"/>
</dbReference>
<keyword evidence="2" id="KW-0040">ANK repeat</keyword>
<accession>A0A4Y7IGY1</accession>
<feature type="compositionally biased region" description="Basic and acidic residues" evidence="3">
    <location>
        <begin position="121"/>
        <end position="139"/>
    </location>
</feature>
<sequence length="165" mass="17580">KKRAPSSGGCGGGDSVGEDDLHGAARKGDLHAVTSIIASNPLTNKADVRAAGLDNMGAIHFAAQKGHLEVVRTLVSSCSALCCSIRKRLSLSTKTTAGKTLLDLTNDKELRSCLVELEKCSKEEKKEETDSKPSTEEKLLGSPGNNQNVMEENVEKDPKRSTEET</sequence>
<organism evidence="4 5">
    <name type="scientific">Papaver somniferum</name>
    <name type="common">Opium poppy</name>
    <dbReference type="NCBI Taxonomy" id="3469"/>
    <lineage>
        <taxon>Eukaryota</taxon>
        <taxon>Viridiplantae</taxon>
        <taxon>Streptophyta</taxon>
        <taxon>Embryophyta</taxon>
        <taxon>Tracheophyta</taxon>
        <taxon>Spermatophyta</taxon>
        <taxon>Magnoliopsida</taxon>
        <taxon>Ranunculales</taxon>
        <taxon>Papaveraceae</taxon>
        <taxon>Papaveroideae</taxon>
        <taxon>Papaver</taxon>
    </lineage>
</organism>
<reference evidence="4 5" key="1">
    <citation type="journal article" date="2018" name="Science">
        <title>The opium poppy genome and morphinan production.</title>
        <authorList>
            <person name="Guo L."/>
            <person name="Winzer T."/>
            <person name="Yang X."/>
            <person name="Li Y."/>
            <person name="Ning Z."/>
            <person name="He Z."/>
            <person name="Teodor R."/>
            <person name="Lu Y."/>
            <person name="Bowser T.A."/>
            <person name="Graham I.A."/>
            <person name="Ye K."/>
        </authorList>
    </citation>
    <scope>NUCLEOTIDE SEQUENCE [LARGE SCALE GENOMIC DNA]</scope>
    <source>
        <strain evidence="5">cv. HN1</strain>
        <tissue evidence="4">Leaves</tissue>
    </source>
</reference>
<gene>
    <name evidence="4" type="ORF">C5167_041114</name>
</gene>
<feature type="non-terminal residue" evidence="4">
    <location>
        <position position="1"/>
    </location>
</feature>
<keyword evidence="5" id="KW-1185">Reference proteome</keyword>
<dbReference type="AlphaFoldDB" id="A0A4Y7IGY1"/>
<dbReference type="InterPro" id="IPR036770">
    <property type="entry name" value="Ankyrin_rpt-contain_sf"/>
</dbReference>
<evidence type="ECO:0000313" key="5">
    <source>
        <dbReference type="Proteomes" id="UP000316621"/>
    </source>
</evidence>
<feature type="region of interest" description="Disordered" evidence="3">
    <location>
        <begin position="121"/>
        <end position="165"/>
    </location>
</feature>
<dbReference type="Proteomes" id="UP000316621">
    <property type="component" value="Chromosome 1"/>
</dbReference>
<dbReference type="PANTHER" id="PTHR24171:SF8">
    <property type="entry name" value="BRCA1-ASSOCIATED RING DOMAIN PROTEIN 1"/>
    <property type="match status" value="1"/>
</dbReference>
<protein>
    <submittedName>
        <fullName evidence="4">Uncharacterized protein</fullName>
    </submittedName>
</protein>
<evidence type="ECO:0000313" key="4">
    <source>
        <dbReference type="EMBL" id="RZC48167.1"/>
    </source>
</evidence>
<name>A0A4Y7IGY1_PAPSO</name>